<dbReference type="SUPFAM" id="SSF117074">
    <property type="entry name" value="Hypothetical protein PA1324"/>
    <property type="match status" value="3"/>
</dbReference>
<dbReference type="Gene3D" id="2.130.10.80">
    <property type="entry name" value="Galactose oxidase/kelch, beta-propeller"/>
    <property type="match status" value="1"/>
</dbReference>
<dbReference type="Pfam" id="PF01344">
    <property type="entry name" value="Kelch_1"/>
    <property type="match status" value="1"/>
</dbReference>
<dbReference type="Gene3D" id="2.60.40.10">
    <property type="entry name" value="Immunoglobulins"/>
    <property type="match status" value="4"/>
</dbReference>
<dbReference type="Gene3D" id="2.120.10.80">
    <property type="entry name" value="Kelch-type beta propeller"/>
    <property type="match status" value="1"/>
</dbReference>
<dbReference type="InterPro" id="IPR001434">
    <property type="entry name" value="OmcB-like_DUF11"/>
</dbReference>
<feature type="domain" description="SD-repeat containing protein B" evidence="6">
    <location>
        <begin position="815"/>
        <end position="900"/>
    </location>
</feature>
<comment type="caution">
    <text evidence="7">The sequence shown here is derived from an EMBL/GenBank/DDBJ whole genome shotgun (WGS) entry which is preliminary data.</text>
</comment>
<organism evidence="7 8">
    <name type="scientific">Pseudomarimonas arenosa</name>
    <dbReference type="NCBI Taxonomy" id="2774145"/>
    <lineage>
        <taxon>Bacteria</taxon>
        <taxon>Pseudomonadati</taxon>
        <taxon>Pseudomonadota</taxon>
        <taxon>Gammaproteobacteria</taxon>
        <taxon>Lysobacterales</taxon>
        <taxon>Lysobacteraceae</taxon>
        <taxon>Pseudomarimonas</taxon>
    </lineage>
</organism>
<evidence type="ECO:0000256" key="2">
    <source>
        <dbReference type="ARBA" id="ARBA00022525"/>
    </source>
</evidence>
<dbReference type="GO" id="GO:0005576">
    <property type="term" value="C:extracellular region"/>
    <property type="evidence" value="ECO:0007669"/>
    <property type="project" value="UniProtKB-SubCell"/>
</dbReference>
<keyword evidence="3" id="KW-0732">Signal</keyword>
<protein>
    <recommendedName>
        <fullName evidence="9">DUF11 domain-containing protein</fullName>
    </recommendedName>
</protein>
<dbReference type="InterPro" id="IPR033764">
    <property type="entry name" value="Sdr_B"/>
</dbReference>
<dbReference type="EMBL" id="JACYTR010000023">
    <property type="protein sequence ID" value="MBD8526467.1"/>
    <property type="molecule type" value="Genomic_DNA"/>
</dbReference>
<feature type="region of interest" description="Disordered" evidence="4">
    <location>
        <begin position="887"/>
        <end position="918"/>
    </location>
</feature>
<dbReference type="Pfam" id="PF17210">
    <property type="entry name" value="SdrD_B"/>
    <property type="match status" value="2"/>
</dbReference>
<evidence type="ECO:0000256" key="4">
    <source>
        <dbReference type="SAM" id="MobiDB-lite"/>
    </source>
</evidence>
<dbReference type="Proteomes" id="UP000613768">
    <property type="component" value="Unassembled WGS sequence"/>
</dbReference>
<dbReference type="SMART" id="SM00612">
    <property type="entry name" value="Kelch"/>
    <property type="match status" value="2"/>
</dbReference>
<evidence type="ECO:0000313" key="7">
    <source>
        <dbReference type="EMBL" id="MBD8526467.1"/>
    </source>
</evidence>
<evidence type="ECO:0008006" key="9">
    <source>
        <dbReference type="Google" id="ProtNLM"/>
    </source>
</evidence>
<name>A0AAW3ZMP8_9GAMM</name>
<evidence type="ECO:0000256" key="3">
    <source>
        <dbReference type="ARBA" id="ARBA00022729"/>
    </source>
</evidence>
<feature type="domain" description="DUF11" evidence="5">
    <location>
        <begin position="433"/>
        <end position="545"/>
    </location>
</feature>
<feature type="compositionally biased region" description="Polar residues" evidence="4">
    <location>
        <begin position="890"/>
        <end position="899"/>
    </location>
</feature>
<comment type="subcellular location">
    <subcellularLocation>
        <location evidence="1">Secreted</location>
    </subcellularLocation>
</comment>
<keyword evidence="2" id="KW-0964">Secreted</keyword>
<dbReference type="RefSeq" id="WP_192029887.1">
    <property type="nucleotide sequence ID" value="NZ_JACYTR010000023.1"/>
</dbReference>
<feature type="domain" description="DUF11" evidence="5">
    <location>
        <begin position="331"/>
        <end position="424"/>
    </location>
</feature>
<evidence type="ECO:0000256" key="1">
    <source>
        <dbReference type="ARBA" id="ARBA00004613"/>
    </source>
</evidence>
<dbReference type="InterPro" id="IPR015915">
    <property type="entry name" value="Kelch-typ_b-propeller"/>
</dbReference>
<evidence type="ECO:0000313" key="8">
    <source>
        <dbReference type="Proteomes" id="UP000613768"/>
    </source>
</evidence>
<dbReference type="PANTHER" id="PTHR23303">
    <property type="entry name" value="CARBOXYPEPTIDASE REGULATORY REGION-CONTAINING"/>
    <property type="match status" value="1"/>
</dbReference>
<dbReference type="InterPro" id="IPR051417">
    <property type="entry name" value="SDr/BOS_complex"/>
</dbReference>
<accession>A0AAW3ZMP8</accession>
<dbReference type="Pfam" id="PF01345">
    <property type="entry name" value="DUF11"/>
    <property type="match status" value="2"/>
</dbReference>
<evidence type="ECO:0000259" key="5">
    <source>
        <dbReference type="Pfam" id="PF01345"/>
    </source>
</evidence>
<evidence type="ECO:0000259" key="6">
    <source>
        <dbReference type="Pfam" id="PF17210"/>
    </source>
</evidence>
<reference evidence="7 8" key="1">
    <citation type="submission" date="2020-09" db="EMBL/GenBank/DDBJ databases">
        <title>Pseudoxanthomonas sp. CAU 1598 isolated from sand of Yaerae Beach.</title>
        <authorList>
            <person name="Kim W."/>
        </authorList>
    </citation>
    <scope>NUCLEOTIDE SEQUENCE [LARGE SCALE GENOMIC DNA]</scope>
    <source>
        <strain evidence="7 8">CAU 1598</strain>
    </source>
</reference>
<dbReference type="InterPro" id="IPR006652">
    <property type="entry name" value="Kelch_1"/>
</dbReference>
<dbReference type="InterPro" id="IPR013783">
    <property type="entry name" value="Ig-like_fold"/>
</dbReference>
<proteinExistence type="predicted"/>
<dbReference type="SUPFAM" id="SSF117281">
    <property type="entry name" value="Kelch motif"/>
    <property type="match status" value="1"/>
</dbReference>
<sequence>MAAPMSIPRFGHSLTLLADGRVLALGGISAGNFIGNAEVFDPSTGLWTDVGSSTSTRYFHTATRLPNGKVLVVGGREAFGGVSDVVELFDPATLSFTLADNAIGAAESHAAVRLDSGDVAVLNGTALWRWRSGDSRWQLIRAGQNGSVFEPPFRGVLMDSGLPLFAINGGSLIRHPLDGSAPDTLLLFPSRVVGNAVLLRRSNGAVVVGSNDRVEVLGGLAASMTYRSHYALVESPSGPMVIGGWDDQVNPLASTLIDTGGILVSGPNLNKARARASAVRLLDGRLLVCGGVDNGGMNAIADCELLGASQSFDDLALEPLYQELQPGVFQISLRVRHLGNNGASGVSLSVLPESGLRTLSATPSQGSYSAGNWSAGALSTGAQATLVLNVDFDPSTGSDQLTLSADLTATSGNQDSSNDQARFTLLRELPNLSVTQTAVQAGTQIVYTLRVSHDGQVARPFSAVTIQGQLSPGQTLVQAVPAGGSFDPATLRWTLGALDVGASQELRLVTDVDTPDQAGLYDLASALLQSTPGDANPGDNGAQTEVEYQAVAQPASIGGRIWEDRNGNGIQDVEDGPVTQVPVYLLATGTLIASQTSDLQGRYRFDGLQAGPYTIEVGVLPNQSDGSAWLPTAQGIGGDATRDSDIDPTRISSQRDDRLQYAANVTVAEGEARLDIDAGLHHGLQLSGRVWRETTERGIENPQEPGLAGERIELYIDGSKRAETLTDANGWWQLRGVGCACNRTTLDVELRVADLGGRAVSPRQVTTNDQIDNDFSLGGSAGQRWAELRLPDSAPTAQRSELDAGLFASRVRGIAWEDLNGDGLRDPGEPPLAGIRFGLRDANGTPRYVQSGSDGRYAFEDIAPGDYQLAVFSALSDLAPSLPSRWLQGSDPTLDSDFSAQRPVPTAEAPGGERGFFAEQTPPLQTIDWYDTLDAGLHRGTLLRGKVWRDGTPLGTREDGEPGLPGHVVSVRLEGSTSPLAQAITDANGDYELRAHCLCNQPTNALLSIDFDSVFAAVPSGLGSDPTRDSNFDLVSEGRLETAPFALRPDRPRASVDAGLNPERARITVSAWHDLDFDGVRGPFDPDRNGGGEWLLFRSGVVLPLARAPVTATHSFVVSDPGDYRLAWEGAACHEFALAPPTGTAPGGGDNDFVGDTQYDGVTGWFPVTLGEHVADINFSTTERSGLILRTQLFPGNAITPAYTFHQPDAGAPQIVGPFAQLSNGDMLFDGRARVPSVIKIPPIAGRVLLGATAGHPEVDPPNWRTHPVLPDPGCNVFPAEASLYLNYRVIEFVAMLPQSVGQASANQGTNMTTAGAPASIKRLEDYWAELEVMAGSVTSTRELYLSEYVPGDQQAAKTTNPPGWQPVGMGMLFGALDGGDLLLSQDAHAAFVASGRFDGVVSLRVFDPVTQRWQPFEQACPGRRQAVSAGATRFEFSACRAGWYALFEPGVLFNDGFETGGYQPLRSSSWRTSGHLEFRQSRYPIAGKQTCRYRFPGLNDGAMNTRSE</sequence>
<keyword evidence="8" id="KW-1185">Reference proteome</keyword>
<feature type="domain" description="SD-repeat containing protein B" evidence="6">
    <location>
        <begin position="555"/>
        <end position="655"/>
    </location>
</feature>
<dbReference type="InterPro" id="IPR037293">
    <property type="entry name" value="Gal_Oxidase_central_sf"/>
</dbReference>
<gene>
    <name evidence="7" type="ORF">IFO71_12030</name>
</gene>